<sequence length="139" mass="16041">MCAEQLRLSTRSKKTYIPYEQGKPLCIKHANILKKIIAKHGWPTVSKVGTKASWSAWLIAQHATHDLGFQKQCIALMREAEHDIDKSNLAHLIDRVRILEGKPQLFGTHFQEDGTPHPIQDKKNLARRRREYNLPITLR</sequence>
<evidence type="ECO:0000313" key="2">
    <source>
        <dbReference type="Proteomes" id="UP000230731"/>
    </source>
</evidence>
<gene>
    <name evidence="1" type="ORF">COT71_01580</name>
</gene>
<dbReference type="Proteomes" id="UP000230731">
    <property type="component" value="Unassembled WGS sequence"/>
</dbReference>
<comment type="caution">
    <text evidence="1">The sequence shown here is derived from an EMBL/GenBank/DDBJ whole genome shotgun (WGS) entry which is preliminary data.</text>
</comment>
<dbReference type="EMBL" id="PEZP01000019">
    <property type="protein sequence ID" value="PIT98268.1"/>
    <property type="molecule type" value="Genomic_DNA"/>
</dbReference>
<dbReference type="InterPro" id="IPR046732">
    <property type="entry name" value="DUF6624"/>
</dbReference>
<name>A0A2M6WZS3_9BACT</name>
<dbReference type="Pfam" id="PF20329">
    <property type="entry name" value="DUF6624"/>
    <property type="match status" value="1"/>
</dbReference>
<accession>A0A2M6WZS3</accession>
<evidence type="ECO:0000313" key="1">
    <source>
        <dbReference type="EMBL" id="PIT98268.1"/>
    </source>
</evidence>
<dbReference type="AlphaFoldDB" id="A0A2M6WZS3"/>
<proteinExistence type="predicted"/>
<organism evidence="1 2">
    <name type="scientific">Candidatus Andersenbacteria bacterium CG10_big_fil_rev_8_21_14_0_10_54_11</name>
    <dbReference type="NCBI Taxonomy" id="1974485"/>
    <lineage>
        <taxon>Bacteria</taxon>
        <taxon>Candidatus Anderseniibacteriota</taxon>
    </lineage>
</organism>
<protein>
    <submittedName>
        <fullName evidence="1">Uncharacterized protein</fullName>
    </submittedName>
</protein>
<reference evidence="2" key="1">
    <citation type="submission" date="2017-09" db="EMBL/GenBank/DDBJ databases">
        <title>Depth-based differentiation of microbial function through sediment-hosted aquifers and enrichment of novel symbionts in the deep terrestrial subsurface.</title>
        <authorList>
            <person name="Probst A.J."/>
            <person name="Ladd B."/>
            <person name="Jarett J.K."/>
            <person name="Geller-Mcgrath D.E."/>
            <person name="Sieber C.M.K."/>
            <person name="Emerson J.B."/>
            <person name="Anantharaman K."/>
            <person name="Thomas B.C."/>
            <person name="Malmstrom R."/>
            <person name="Stieglmeier M."/>
            <person name="Klingl A."/>
            <person name="Woyke T."/>
            <person name="Ryan C.M."/>
            <person name="Banfield J.F."/>
        </authorList>
    </citation>
    <scope>NUCLEOTIDE SEQUENCE [LARGE SCALE GENOMIC DNA]</scope>
</reference>